<evidence type="ECO:0000313" key="5">
    <source>
        <dbReference type="Proteomes" id="UP000053477"/>
    </source>
</evidence>
<dbReference type="Pfam" id="PF04690">
    <property type="entry name" value="YABBY"/>
    <property type="match status" value="1"/>
</dbReference>
<keyword evidence="5" id="KW-1185">Reference proteome</keyword>
<dbReference type="Proteomes" id="UP000053477">
    <property type="component" value="Unassembled WGS sequence"/>
</dbReference>
<sequence>MPKEATETKTKTTRKAANTSAKEGKEKRKPSAYNLFIKEHLSKWRADHPGTEVKEAMAAVAKMWKEAPENPNRGKEAGAKKVPKEKAEKENKKKPAKKAAEEPAAAEGSEASEGGEEE</sequence>
<dbReference type="GO" id="GO:0003677">
    <property type="term" value="F:DNA binding"/>
    <property type="evidence" value="ECO:0007669"/>
    <property type="project" value="UniProtKB-UniRule"/>
</dbReference>
<evidence type="ECO:0000259" key="3">
    <source>
        <dbReference type="PROSITE" id="PS50118"/>
    </source>
</evidence>
<feature type="region of interest" description="Disordered" evidence="2">
    <location>
        <begin position="63"/>
        <end position="118"/>
    </location>
</feature>
<dbReference type="PROSITE" id="PS50118">
    <property type="entry name" value="HMG_BOX_2"/>
    <property type="match status" value="1"/>
</dbReference>
<protein>
    <recommendedName>
        <fullName evidence="3">HMG box domain-containing protein</fullName>
    </recommendedName>
</protein>
<feature type="DNA-binding region" description="HMG box" evidence="1">
    <location>
        <begin position="26"/>
        <end position="97"/>
    </location>
</feature>
<evidence type="ECO:0000313" key="4">
    <source>
        <dbReference type="EMBL" id="KLO07029.1"/>
    </source>
</evidence>
<reference evidence="4 5" key="1">
    <citation type="submission" date="2015-04" db="EMBL/GenBank/DDBJ databases">
        <title>Complete genome sequence of Schizopora paradoxa KUC8140, a cosmopolitan wood degrader in East Asia.</title>
        <authorList>
            <consortium name="DOE Joint Genome Institute"/>
            <person name="Min B."/>
            <person name="Park H."/>
            <person name="Jang Y."/>
            <person name="Kim J.-J."/>
            <person name="Kim K.H."/>
            <person name="Pangilinan J."/>
            <person name="Lipzen A."/>
            <person name="Riley R."/>
            <person name="Grigoriev I.V."/>
            <person name="Spatafora J.W."/>
            <person name="Choi I.-G."/>
        </authorList>
    </citation>
    <scope>NUCLEOTIDE SEQUENCE [LARGE SCALE GENOMIC DNA]</scope>
    <source>
        <strain evidence="4 5">KUC8140</strain>
    </source>
</reference>
<dbReference type="GO" id="GO:0005634">
    <property type="term" value="C:nucleus"/>
    <property type="evidence" value="ECO:0007669"/>
    <property type="project" value="UniProtKB-UniRule"/>
</dbReference>
<feature type="compositionally biased region" description="Basic and acidic residues" evidence="2">
    <location>
        <begin position="63"/>
        <end position="101"/>
    </location>
</feature>
<dbReference type="InterPro" id="IPR009071">
    <property type="entry name" value="HMG_box_dom"/>
</dbReference>
<evidence type="ECO:0000256" key="1">
    <source>
        <dbReference type="PROSITE-ProRule" id="PRU00267"/>
    </source>
</evidence>
<dbReference type="OrthoDB" id="667577at2759"/>
<feature type="compositionally biased region" description="Low complexity" evidence="2">
    <location>
        <begin position="102"/>
        <end position="112"/>
    </location>
</feature>
<keyword evidence="1" id="KW-0539">Nucleus</keyword>
<dbReference type="EMBL" id="KQ086165">
    <property type="protein sequence ID" value="KLO07029.1"/>
    <property type="molecule type" value="Genomic_DNA"/>
</dbReference>
<name>A0A0H2R5A9_9AGAM</name>
<proteinExistence type="predicted"/>
<organism evidence="4 5">
    <name type="scientific">Schizopora paradoxa</name>
    <dbReference type="NCBI Taxonomy" id="27342"/>
    <lineage>
        <taxon>Eukaryota</taxon>
        <taxon>Fungi</taxon>
        <taxon>Dikarya</taxon>
        <taxon>Basidiomycota</taxon>
        <taxon>Agaricomycotina</taxon>
        <taxon>Agaricomycetes</taxon>
        <taxon>Hymenochaetales</taxon>
        <taxon>Schizoporaceae</taxon>
        <taxon>Schizopora</taxon>
    </lineage>
</organism>
<feature type="compositionally biased region" description="Basic and acidic residues" evidence="2">
    <location>
        <begin position="1"/>
        <end position="10"/>
    </location>
</feature>
<dbReference type="SUPFAM" id="SSF47095">
    <property type="entry name" value="HMG-box"/>
    <property type="match status" value="1"/>
</dbReference>
<feature type="region of interest" description="Disordered" evidence="2">
    <location>
        <begin position="1"/>
        <end position="32"/>
    </location>
</feature>
<dbReference type="CDD" id="cd00084">
    <property type="entry name" value="HMG-box_SF"/>
    <property type="match status" value="1"/>
</dbReference>
<dbReference type="InParanoid" id="A0A0H2R5A9"/>
<feature type="domain" description="HMG box" evidence="3">
    <location>
        <begin position="26"/>
        <end position="97"/>
    </location>
</feature>
<dbReference type="InterPro" id="IPR056775">
    <property type="entry name" value="YABBY_C"/>
</dbReference>
<accession>A0A0H2R5A9</accession>
<evidence type="ECO:0000256" key="2">
    <source>
        <dbReference type="SAM" id="MobiDB-lite"/>
    </source>
</evidence>
<gene>
    <name evidence="4" type="ORF">SCHPADRAFT_909849</name>
</gene>
<dbReference type="InterPro" id="IPR036910">
    <property type="entry name" value="HMG_box_dom_sf"/>
</dbReference>
<keyword evidence="1" id="KW-0238">DNA-binding</keyword>
<dbReference type="Gene3D" id="1.10.30.10">
    <property type="entry name" value="High mobility group box domain"/>
    <property type="match status" value="1"/>
</dbReference>
<dbReference type="AlphaFoldDB" id="A0A0H2R5A9"/>